<evidence type="ECO:0000256" key="6">
    <source>
        <dbReference type="ARBA" id="ARBA00022989"/>
    </source>
</evidence>
<dbReference type="EC" id="2.4.1.-" evidence="8"/>
<organism evidence="9 10">
    <name type="scientific">Panagrolaimus superbus</name>
    <dbReference type="NCBI Taxonomy" id="310955"/>
    <lineage>
        <taxon>Eukaryota</taxon>
        <taxon>Metazoa</taxon>
        <taxon>Ecdysozoa</taxon>
        <taxon>Nematoda</taxon>
        <taxon>Chromadorea</taxon>
        <taxon>Rhabditida</taxon>
        <taxon>Tylenchina</taxon>
        <taxon>Panagrolaimomorpha</taxon>
        <taxon>Panagrolaimoidea</taxon>
        <taxon>Panagrolaimidae</taxon>
        <taxon>Panagrolaimus</taxon>
    </lineage>
</organism>
<keyword evidence="3 8" id="KW-0328">Glycosyltransferase</keyword>
<dbReference type="InterPro" id="IPR008166">
    <property type="entry name" value="Glyco_transf_92"/>
</dbReference>
<evidence type="ECO:0000256" key="2">
    <source>
        <dbReference type="ARBA" id="ARBA00007647"/>
    </source>
</evidence>
<protein>
    <recommendedName>
        <fullName evidence="8">Glycosyltransferase family 92 protein</fullName>
        <ecNumber evidence="8">2.4.1.-</ecNumber>
    </recommendedName>
</protein>
<evidence type="ECO:0000256" key="7">
    <source>
        <dbReference type="ARBA" id="ARBA00023136"/>
    </source>
</evidence>
<evidence type="ECO:0000256" key="4">
    <source>
        <dbReference type="ARBA" id="ARBA00022679"/>
    </source>
</evidence>
<comment type="subcellular location">
    <subcellularLocation>
        <location evidence="1">Membrane</location>
        <topology evidence="1">Single-pass membrane protein</topology>
    </subcellularLocation>
</comment>
<evidence type="ECO:0000256" key="8">
    <source>
        <dbReference type="RuleBase" id="RU366017"/>
    </source>
</evidence>
<dbReference type="PANTHER" id="PTHR21645:SF8">
    <property type="entry name" value="GLYCOSYLTRANSFERASE FAMILY 92 PROTEIN F13G3.3"/>
    <property type="match status" value="1"/>
</dbReference>
<proteinExistence type="inferred from homology"/>
<sequence>MQEIVEILEVYQKKNFIKIEQFAFVDFDAATISNIGINPMLELNSRNQPLALTDCLMKYREASEFIIVADVDDVLFPERKPFYNEFTFWSKIYSNSSAFMYFRSYAKIEVAETFKKFSFEKTIKSLRKVDILDIGKTVYKTAKAEVAWIHWPGLKNASTATIPPNKGRMLHVQIKKSALYMVN</sequence>
<dbReference type="PANTHER" id="PTHR21645">
    <property type="entry name" value="GLYCOSYLTRANSFERASE FAMILY 92 PROTEIN"/>
    <property type="match status" value="1"/>
</dbReference>
<keyword evidence="9" id="KW-1185">Reference proteome</keyword>
<evidence type="ECO:0000313" key="10">
    <source>
        <dbReference type="WBParaSite" id="PSU_v2.g9479.t1"/>
    </source>
</evidence>
<dbReference type="GO" id="GO:0016757">
    <property type="term" value="F:glycosyltransferase activity"/>
    <property type="evidence" value="ECO:0007669"/>
    <property type="project" value="UniProtKB-UniRule"/>
</dbReference>
<comment type="similarity">
    <text evidence="2 8">Belongs to the glycosyltransferase 92 family.</text>
</comment>
<keyword evidence="5" id="KW-0812">Transmembrane</keyword>
<reference evidence="10" key="1">
    <citation type="submission" date="2022-11" db="UniProtKB">
        <authorList>
            <consortium name="WormBaseParasite"/>
        </authorList>
    </citation>
    <scope>IDENTIFICATION</scope>
</reference>
<accession>A0A914Z9Y3</accession>
<dbReference type="WBParaSite" id="PSU_v2.g9479.t1">
    <property type="protein sequence ID" value="PSU_v2.g9479.t1"/>
    <property type="gene ID" value="PSU_v2.g9479"/>
</dbReference>
<keyword evidence="7" id="KW-0472">Membrane</keyword>
<keyword evidence="6" id="KW-1133">Transmembrane helix</keyword>
<dbReference type="AlphaFoldDB" id="A0A914Z9Y3"/>
<evidence type="ECO:0000313" key="9">
    <source>
        <dbReference type="Proteomes" id="UP000887577"/>
    </source>
</evidence>
<dbReference type="Proteomes" id="UP000887577">
    <property type="component" value="Unplaced"/>
</dbReference>
<dbReference type="Pfam" id="PF01697">
    <property type="entry name" value="Glyco_transf_92"/>
    <property type="match status" value="1"/>
</dbReference>
<evidence type="ECO:0000256" key="5">
    <source>
        <dbReference type="ARBA" id="ARBA00022692"/>
    </source>
</evidence>
<keyword evidence="4 8" id="KW-0808">Transferase</keyword>
<evidence type="ECO:0000256" key="1">
    <source>
        <dbReference type="ARBA" id="ARBA00004167"/>
    </source>
</evidence>
<dbReference type="GO" id="GO:0016020">
    <property type="term" value="C:membrane"/>
    <property type="evidence" value="ECO:0007669"/>
    <property type="project" value="UniProtKB-SubCell"/>
</dbReference>
<name>A0A914Z9Y3_9BILA</name>
<evidence type="ECO:0000256" key="3">
    <source>
        <dbReference type="ARBA" id="ARBA00022676"/>
    </source>
</evidence>
<dbReference type="InterPro" id="IPR052012">
    <property type="entry name" value="GTase_92"/>
</dbReference>